<feature type="active site" evidence="5">
    <location>
        <position position="548"/>
    </location>
</feature>
<dbReference type="GO" id="GO:0004190">
    <property type="term" value="F:aspartic-type endopeptidase activity"/>
    <property type="evidence" value="ECO:0007669"/>
    <property type="project" value="UniProtKB-KW"/>
</dbReference>
<dbReference type="Pfam" id="PF01063">
    <property type="entry name" value="Aminotran_4"/>
    <property type="match status" value="1"/>
</dbReference>
<dbReference type="EMBL" id="MU860029">
    <property type="protein sequence ID" value="KAK4241008.1"/>
    <property type="molecule type" value="Genomic_DNA"/>
</dbReference>
<feature type="domain" description="Peptidase A1" evidence="7">
    <location>
        <begin position="343"/>
        <end position="657"/>
    </location>
</feature>
<evidence type="ECO:0000256" key="1">
    <source>
        <dbReference type="ARBA" id="ARBA00007447"/>
    </source>
</evidence>
<dbReference type="InterPro" id="IPR021109">
    <property type="entry name" value="Peptidase_aspartic_dom_sf"/>
</dbReference>
<protein>
    <submittedName>
        <fullName evidence="8">Aspartic peptidase domain-containing protein</fullName>
    </submittedName>
</protein>
<dbReference type="InterPro" id="IPR043132">
    <property type="entry name" value="BCAT-like_C"/>
</dbReference>
<feature type="active site" evidence="5">
    <location>
        <position position="361"/>
    </location>
</feature>
<proteinExistence type="inferred from homology"/>
<dbReference type="PANTHER" id="PTHR47966">
    <property type="entry name" value="BETA-SITE APP-CLEAVING ENZYME, ISOFORM A-RELATED"/>
    <property type="match status" value="1"/>
</dbReference>
<dbReference type="Gene3D" id="3.30.470.10">
    <property type="match status" value="1"/>
</dbReference>
<keyword evidence="3" id="KW-0064">Aspartyl protease</keyword>
<dbReference type="SUPFAM" id="SSF50630">
    <property type="entry name" value="Acid proteases"/>
    <property type="match status" value="1"/>
</dbReference>
<reference evidence="8" key="1">
    <citation type="journal article" date="2023" name="Mol. Phylogenet. Evol.">
        <title>Genome-scale phylogeny and comparative genomics of the fungal order Sordariales.</title>
        <authorList>
            <person name="Hensen N."/>
            <person name="Bonometti L."/>
            <person name="Westerberg I."/>
            <person name="Brannstrom I.O."/>
            <person name="Guillou S."/>
            <person name="Cros-Aarteil S."/>
            <person name="Calhoun S."/>
            <person name="Haridas S."/>
            <person name="Kuo A."/>
            <person name="Mondo S."/>
            <person name="Pangilinan J."/>
            <person name="Riley R."/>
            <person name="LaButti K."/>
            <person name="Andreopoulos B."/>
            <person name="Lipzen A."/>
            <person name="Chen C."/>
            <person name="Yan M."/>
            <person name="Daum C."/>
            <person name="Ng V."/>
            <person name="Clum A."/>
            <person name="Steindorff A."/>
            <person name="Ohm R.A."/>
            <person name="Martin F."/>
            <person name="Silar P."/>
            <person name="Natvig D.O."/>
            <person name="Lalanne C."/>
            <person name="Gautier V."/>
            <person name="Ament-Velasquez S.L."/>
            <person name="Kruys A."/>
            <person name="Hutchinson M.I."/>
            <person name="Powell A.J."/>
            <person name="Barry K."/>
            <person name="Miller A.N."/>
            <person name="Grigoriev I.V."/>
            <person name="Debuchy R."/>
            <person name="Gladieux P."/>
            <person name="Hiltunen Thoren M."/>
            <person name="Johannesson H."/>
        </authorList>
    </citation>
    <scope>NUCLEOTIDE SEQUENCE</scope>
    <source>
        <strain evidence="8">CBS 532.94</strain>
    </source>
</reference>
<keyword evidence="2" id="KW-0645">Protease</keyword>
<feature type="region of interest" description="Disordered" evidence="6">
    <location>
        <begin position="663"/>
        <end position="682"/>
    </location>
</feature>
<keyword evidence="4" id="KW-0378">Hydrolase</keyword>
<evidence type="ECO:0000256" key="2">
    <source>
        <dbReference type="ARBA" id="ARBA00022670"/>
    </source>
</evidence>
<dbReference type="Gene3D" id="3.20.10.10">
    <property type="entry name" value="D-amino Acid Aminotransferase, subunit A, domain 2"/>
    <property type="match status" value="1"/>
</dbReference>
<evidence type="ECO:0000313" key="8">
    <source>
        <dbReference type="EMBL" id="KAK4241008.1"/>
    </source>
</evidence>
<dbReference type="SUPFAM" id="SSF56752">
    <property type="entry name" value="D-aminoacid aminotransferase-like PLP-dependent enzymes"/>
    <property type="match status" value="1"/>
</dbReference>
<evidence type="ECO:0000259" key="7">
    <source>
        <dbReference type="PROSITE" id="PS51767"/>
    </source>
</evidence>
<dbReference type="InterPro" id="IPR033121">
    <property type="entry name" value="PEPTIDASE_A1"/>
</dbReference>
<sequence length="682" mass="75242">MEDDFQLFSSLRYDPALLQVPASNLSHAGWNWDNSSPFYMLDYHRDRMLLAATHWGWNAAVEVLQGSAGLKRLADFIMSSIGDNQQSAIRVRVTITREGELSVTSGPVPETPLANLFPEQLPLPEGTDNNGLSGHIPTKTPEYQVLVDDLGAAWTKHSHFKTTKRAVYDVARQRAQISLHDKKEVLIINEADGTVMEGSATTPYFWREGKWVTPAVSMKQDLEKGIGGQNGTSRRWALESIKKAARLPSMDTKSLHKVKAIPNQNYKRHGTKSYVYLLNRFGFQPTKPGPYFQKFVEPGPGTTPGRAAPGVKPGLVWEGLYKKTKDQQQGQVTAEDQQNDAEYLCEVSIGTEPQKVLLDFDTGSADLWVSQKSFSPDKSSTFKLQKGLTWKIQYGDGSSASGTVGTDVLTIGGLTIKNQAIEVANQMSPQFSQGTMDGLLGLAFSKINTIQSNGRPDPQPTPVENMISQDDVPKDAELFTSAFYSSRDQGEKSFYTFGWIDQDLVKESGEEIAWADVDTSEGFWMFPSESATINGKKMALSGNKAIADTGTTLALVSDEVCDALYAQIKGASYSEEYQGYIVPKSITVDDLPNFSVAVGGKEFVIQKEDLLFALADDNNWYGGVQSRGENPFDILGDTFLKSIYAIWDQGHSRFGAVPKIEKTQNIKQQPQPQQQPQTSAPH</sequence>
<dbReference type="GO" id="GO:0006508">
    <property type="term" value="P:proteolysis"/>
    <property type="evidence" value="ECO:0007669"/>
    <property type="project" value="UniProtKB-KW"/>
</dbReference>
<evidence type="ECO:0000256" key="5">
    <source>
        <dbReference type="PIRSR" id="PIRSR601461-1"/>
    </source>
</evidence>
<feature type="compositionally biased region" description="Low complexity" evidence="6">
    <location>
        <begin position="668"/>
        <end position="682"/>
    </location>
</feature>
<comment type="similarity">
    <text evidence="1">Belongs to the peptidase A1 family.</text>
</comment>
<evidence type="ECO:0000313" key="9">
    <source>
        <dbReference type="Proteomes" id="UP001303760"/>
    </source>
</evidence>
<name>A0AAN7HEM9_9PEZI</name>
<accession>A0AAN7HEM9</accession>
<dbReference type="InterPro" id="IPR043131">
    <property type="entry name" value="BCAT-like_N"/>
</dbReference>
<dbReference type="PRINTS" id="PR00792">
    <property type="entry name" value="PEPSIN"/>
</dbReference>
<evidence type="ECO:0000256" key="3">
    <source>
        <dbReference type="ARBA" id="ARBA00022750"/>
    </source>
</evidence>
<evidence type="ECO:0000256" key="6">
    <source>
        <dbReference type="SAM" id="MobiDB-lite"/>
    </source>
</evidence>
<reference evidence="8" key="2">
    <citation type="submission" date="2023-05" db="EMBL/GenBank/DDBJ databases">
        <authorList>
            <consortium name="Lawrence Berkeley National Laboratory"/>
            <person name="Steindorff A."/>
            <person name="Hensen N."/>
            <person name="Bonometti L."/>
            <person name="Westerberg I."/>
            <person name="Brannstrom I.O."/>
            <person name="Guillou S."/>
            <person name="Cros-Aarteil S."/>
            <person name="Calhoun S."/>
            <person name="Haridas S."/>
            <person name="Kuo A."/>
            <person name="Mondo S."/>
            <person name="Pangilinan J."/>
            <person name="Riley R."/>
            <person name="Labutti K."/>
            <person name="Andreopoulos B."/>
            <person name="Lipzen A."/>
            <person name="Chen C."/>
            <person name="Yanf M."/>
            <person name="Daum C."/>
            <person name="Ng V."/>
            <person name="Clum A."/>
            <person name="Ohm R."/>
            <person name="Martin F."/>
            <person name="Silar P."/>
            <person name="Natvig D."/>
            <person name="Lalanne C."/>
            <person name="Gautier V."/>
            <person name="Ament-Velasquez S.L."/>
            <person name="Kruys A."/>
            <person name="Hutchinson M.I."/>
            <person name="Powell A.J."/>
            <person name="Barry K."/>
            <person name="Miller A.N."/>
            <person name="Grigoriev I.V."/>
            <person name="Debuchy R."/>
            <person name="Gladieux P."/>
            <person name="Thoren M.H."/>
            <person name="Johannesson H."/>
        </authorList>
    </citation>
    <scope>NUCLEOTIDE SEQUENCE</scope>
    <source>
        <strain evidence="8">CBS 532.94</strain>
    </source>
</reference>
<dbReference type="PROSITE" id="PS51767">
    <property type="entry name" value="PEPTIDASE_A1"/>
    <property type="match status" value="1"/>
</dbReference>
<dbReference type="InterPro" id="IPR001544">
    <property type="entry name" value="Aminotrans_IV"/>
</dbReference>
<comment type="caution">
    <text evidence="8">The sequence shown here is derived from an EMBL/GenBank/DDBJ whole genome shotgun (WGS) entry which is preliminary data.</text>
</comment>
<dbReference type="InterPro" id="IPR001461">
    <property type="entry name" value="Aspartic_peptidase_A1"/>
</dbReference>
<dbReference type="Gene3D" id="2.40.70.10">
    <property type="entry name" value="Acid Proteases"/>
    <property type="match status" value="2"/>
</dbReference>
<organism evidence="8 9">
    <name type="scientific">Achaetomium macrosporum</name>
    <dbReference type="NCBI Taxonomy" id="79813"/>
    <lineage>
        <taxon>Eukaryota</taxon>
        <taxon>Fungi</taxon>
        <taxon>Dikarya</taxon>
        <taxon>Ascomycota</taxon>
        <taxon>Pezizomycotina</taxon>
        <taxon>Sordariomycetes</taxon>
        <taxon>Sordariomycetidae</taxon>
        <taxon>Sordariales</taxon>
        <taxon>Chaetomiaceae</taxon>
        <taxon>Achaetomium</taxon>
    </lineage>
</organism>
<dbReference type="PANTHER" id="PTHR47966:SF1">
    <property type="entry name" value="ASPARTYL PROTEINASE"/>
    <property type="match status" value="1"/>
</dbReference>
<keyword evidence="9" id="KW-1185">Reference proteome</keyword>
<evidence type="ECO:0000256" key="4">
    <source>
        <dbReference type="ARBA" id="ARBA00022801"/>
    </source>
</evidence>
<dbReference type="CDD" id="cd06097">
    <property type="entry name" value="Aspergillopepsin_like"/>
    <property type="match status" value="1"/>
</dbReference>
<dbReference type="InterPro" id="IPR034163">
    <property type="entry name" value="Aspergillopepsin-like_cat_dom"/>
</dbReference>
<gene>
    <name evidence="8" type="ORF">C8A03DRAFT_41523</name>
</gene>
<dbReference type="AlphaFoldDB" id="A0AAN7HEM9"/>
<dbReference type="InterPro" id="IPR036038">
    <property type="entry name" value="Aminotransferase-like"/>
</dbReference>
<dbReference type="Pfam" id="PF00026">
    <property type="entry name" value="Asp"/>
    <property type="match status" value="1"/>
</dbReference>
<dbReference type="Proteomes" id="UP001303760">
    <property type="component" value="Unassembled WGS sequence"/>
</dbReference>